<accession>A0ABD2ILG4</accession>
<evidence type="ECO:0000256" key="1">
    <source>
        <dbReference type="SAM" id="MobiDB-lite"/>
    </source>
</evidence>
<evidence type="ECO:0000313" key="2">
    <source>
        <dbReference type="EMBL" id="KAL3077048.1"/>
    </source>
</evidence>
<evidence type="ECO:0000313" key="3">
    <source>
        <dbReference type="Proteomes" id="UP001620626"/>
    </source>
</evidence>
<dbReference type="Proteomes" id="UP001620626">
    <property type="component" value="Unassembled WGS sequence"/>
</dbReference>
<organism evidence="2 3">
    <name type="scientific">Heterodera trifolii</name>
    <dbReference type="NCBI Taxonomy" id="157864"/>
    <lineage>
        <taxon>Eukaryota</taxon>
        <taxon>Metazoa</taxon>
        <taxon>Ecdysozoa</taxon>
        <taxon>Nematoda</taxon>
        <taxon>Chromadorea</taxon>
        <taxon>Rhabditida</taxon>
        <taxon>Tylenchina</taxon>
        <taxon>Tylenchomorpha</taxon>
        <taxon>Tylenchoidea</taxon>
        <taxon>Heteroderidae</taxon>
        <taxon>Heteroderinae</taxon>
        <taxon>Heterodera</taxon>
    </lineage>
</organism>
<sequence>MNLKEFFGGNHFGLSYGSGTEVAKWLWNPFLRARSARLSEHAKTEQVVGRDGGRRKQSDERHRRLTAGARRAPANQSTACGSRADFFHREESNDISFVQFGEVLVFFNFSSPTVTHQCQLLLPIVESEAEKLRQILYQMRQVGTESSASGSRMGAQKPQSPPHPTAFVPSIASAMVHHQQSMQPQQFKQNLMQTDSGANETAIVPAVASTLGRMFGQLGAAATSSGTNSNNNTTRNNMMLQNPSKLMDSAKSQSIPPFGTNFLAPHIHQQQQHHQPQPITQQIVQHNTVANPSLNPSQIEFLNATISRSTNATATHLLSSAHVVQQQQQMGGQQTPSSNCNTTSEMARKISTLHTLLQLNLQHQSQQQQQPTPPQRQPHLVVQQRLQQNAIAVAAAAKAQQQKAHKRIGGTQQQQQRHVQQQFFGQSMGMLQMSDSFGQWHHAQSDGAALLSAAQQKYQHERATHAPVERRRAASDDHIQSICSQTYTEEQIQRIQIPVAEAQNYPYFKPMSERQVIQQVLQNKRHENQSVAETMAQLCKKLAEKRVFGFRLMAKRTFAMPNQSNYSNLPLPGIIYIYYVCQKVLFDRVGKENEFKEYFREAMRKLAARCRRVRHARKFHHKQPQGVELAPSVGVVVGQSPFQQFTGRPVVGPNAIAALGHHQQQQHSMTTSGAAAGPSVAMSGGGVGQSQDTAQTMAAMNAALAKLAHRRQQQQQMALQSSLGNALELNELPPCSSGSGGSLLASMVENRGVISVGGLLNVAAAREEVKRMEMDIKHKRSHR</sequence>
<feature type="region of interest" description="Disordered" evidence="1">
    <location>
        <begin position="362"/>
        <end position="381"/>
    </location>
</feature>
<name>A0ABD2ILG4_9BILA</name>
<comment type="caution">
    <text evidence="2">The sequence shown here is derived from an EMBL/GenBank/DDBJ whole genome shotgun (WGS) entry which is preliminary data.</text>
</comment>
<proteinExistence type="predicted"/>
<feature type="compositionally biased region" description="Basic and acidic residues" evidence="1">
    <location>
        <begin position="458"/>
        <end position="477"/>
    </location>
</feature>
<dbReference type="AlphaFoldDB" id="A0ABD2ILG4"/>
<feature type="region of interest" description="Disordered" evidence="1">
    <location>
        <begin position="454"/>
        <end position="477"/>
    </location>
</feature>
<feature type="compositionally biased region" description="Basic and acidic residues" evidence="1">
    <location>
        <begin position="51"/>
        <end position="62"/>
    </location>
</feature>
<gene>
    <name evidence="2" type="ORF">niasHT_035882</name>
</gene>
<keyword evidence="3" id="KW-1185">Reference proteome</keyword>
<reference evidence="2 3" key="1">
    <citation type="submission" date="2024-10" db="EMBL/GenBank/DDBJ databases">
        <authorList>
            <person name="Kim D."/>
        </authorList>
    </citation>
    <scope>NUCLEOTIDE SEQUENCE [LARGE SCALE GENOMIC DNA]</scope>
    <source>
        <strain evidence="2">BH-2024</strain>
    </source>
</reference>
<protein>
    <recommendedName>
        <fullName evidence="4">Protein lin-14</fullName>
    </recommendedName>
</protein>
<evidence type="ECO:0008006" key="4">
    <source>
        <dbReference type="Google" id="ProtNLM"/>
    </source>
</evidence>
<dbReference type="EMBL" id="JBICBT010001235">
    <property type="protein sequence ID" value="KAL3077048.1"/>
    <property type="molecule type" value="Genomic_DNA"/>
</dbReference>
<feature type="region of interest" description="Disordered" evidence="1">
    <location>
        <begin position="42"/>
        <end position="75"/>
    </location>
</feature>